<reference evidence="1 2" key="1">
    <citation type="submission" date="2014-11" db="EMBL/GenBank/DDBJ databases">
        <authorList>
            <person name="Wibberg Daniel"/>
        </authorList>
    </citation>
    <scope>NUCLEOTIDE SEQUENCE [LARGE SCALE GENOMIC DNA]</scope>
    <source>
        <strain evidence="1">Rhizoctonia solani AG1-IB 7/3/14</strain>
    </source>
</reference>
<keyword evidence="2" id="KW-1185">Reference proteome</keyword>
<proteinExistence type="predicted"/>
<accession>A0A0B7F9A0</accession>
<gene>
    <name evidence="1" type="ORF">RSOLAG1IB_11138</name>
</gene>
<dbReference type="STRING" id="1108050.A0A0B7F9A0"/>
<organism evidence="1 2">
    <name type="scientific">Thanatephorus cucumeris (strain AG1-IB / isolate 7/3/14)</name>
    <name type="common">Lettuce bottom rot fungus</name>
    <name type="synonym">Rhizoctonia solani</name>
    <dbReference type="NCBI Taxonomy" id="1108050"/>
    <lineage>
        <taxon>Eukaryota</taxon>
        <taxon>Fungi</taxon>
        <taxon>Dikarya</taxon>
        <taxon>Basidiomycota</taxon>
        <taxon>Agaricomycotina</taxon>
        <taxon>Agaricomycetes</taxon>
        <taxon>Cantharellales</taxon>
        <taxon>Ceratobasidiaceae</taxon>
        <taxon>Rhizoctonia</taxon>
        <taxon>Rhizoctonia solani AG-1</taxon>
    </lineage>
</organism>
<name>A0A0B7F9A0_THACB</name>
<sequence length="144" mass="15794">MTHLGYCYYWPQPMTNATPAVNRVAAKKQALVGPMRVTIEGLLGHGLETTATNANKDTTAHLRPFLPGIRVLRVNPSSSAFSWTAPFNASWLTISRRSKPSLLPSSKHDCVPQSTGPISVIPLATRLCHPNRRPQNRLGRDLGD</sequence>
<protein>
    <submittedName>
        <fullName evidence="1">Uncharacterized protein</fullName>
    </submittedName>
</protein>
<evidence type="ECO:0000313" key="2">
    <source>
        <dbReference type="Proteomes" id="UP000059188"/>
    </source>
</evidence>
<dbReference type="EMBL" id="LN679202">
    <property type="protein sequence ID" value="CEL52793.1"/>
    <property type="molecule type" value="Genomic_DNA"/>
</dbReference>
<dbReference type="Proteomes" id="UP000059188">
    <property type="component" value="Unassembled WGS sequence"/>
</dbReference>
<dbReference type="AlphaFoldDB" id="A0A0B7F9A0"/>
<evidence type="ECO:0000313" key="1">
    <source>
        <dbReference type="EMBL" id="CEL52793.1"/>
    </source>
</evidence>